<name>A0A499U9R5_9ACTN</name>
<evidence type="ECO:0000256" key="1">
    <source>
        <dbReference type="SAM" id="MobiDB-lite"/>
    </source>
</evidence>
<accession>A0A499U9R5</accession>
<gene>
    <name evidence="2" type="ORF">SSPO_000920</name>
</gene>
<sequence length="93" mass="9970">MQPGVADLLETSLLLRHSYKSMGEGSGNLNHRGTRHPPDDDVTQDGKGLGMGLLSFDDRACLPDEETYGLRFPRSRTASYQGPGVAGAIPPCL</sequence>
<evidence type="ECO:0000313" key="2">
    <source>
        <dbReference type="EMBL" id="BBJ37374.1"/>
    </source>
</evidence>
<protein>
    <submittedName>
        <fullName evidence="2">Uncharacterized protein</fullName>
    </submittedName>
</protein>
<proteinExistence type="predicted"/>
<dbReference type="AlphaFoldDB" id="A0A499U9R5"/>
<evidence type="ECO:0000313" key="3">
    <source>
        <dbReference type="Proteomes" id="UP000463951"/>
    </source>
</evidence>
<feature type="region of interest" description="Disordered" evidence="1">
    <location>
        <begin position="20"/>
        <end position="49"/>
    </location>
</feature>
<dbReference type="Proteomes" id="UP000463951">
    <property type="component" value="Chromosome"/>
</dbReference>
<dbReference type="EMBL" id="AP019620">
    <property type="protein sequence ID" value="BBJ37374.1"/>
    <property type="molecule type" value="Genomic_DNA"/>
</dbReference>
<organism evidence="2 3">
    <name type="scientific">Streptomyces antimycoticus</name>
    <dbReference type="NCBI Taxonomy" id="68175"/>
    <lineage>
        <taxon>Bacteria</taxon>
        <taxon>Bacillati</taxon>
        <taxon>Actinomycetota</taxon>
        <taxon>Actinomycetes</taxon>
        <taxon>Kitasatosporales</taxon>
        <taxon>Streptomycetaceae</taxon>
        <taxon>Streptomyces</taxon>
        <taxon>Streptomyces violaceusniger group</taxon>
    </lineage>
</organism>
<reference evidence="2 3" key="1">
    <citation type="journal article" date="2020" name="Int. J. Syst. Evol. Microbiol.">
        <title>Reclassification of Streptomyces castelarensis and Streptomyces sporoclivatus as later heterotypic synonyms of Streptomyces antimycoticus.</title>
        <authorList>
            <person name="Komaki H."/>
            <person name="Tamura T."/>
        </authorList>
    </citation>
    <scope>NUCLEOTIDE SEQUENCE [LARGE SCALE GENOMIC DNA]</scope>
    <source>
        <strain evidence="2 3">NBRC 100767</strain>
    </source>
</reference>